<name>A0A8J6HLT6_TENMO</name>
<accession>A0A8J6HLT6</accession>
<proteinExistence type="inferred from homology"/>
<evidence type="ECO:0000313" key="9">
    <source>
        <dbReference type="EMBL" id="KAH0816628.1"/>
    </source>
</evidence>
<gene>
    <name evidence="9" type="ORF">GEV33_006166</name>
</gene>
<evidence type="ECO:0000256" key="1">
    <source>
        <dbReference type="ARBA" id="ARBA00004651"/>
    </source>
</evidence>
<feature type="transmembrane region" description="Helical" evidence="8">
    <location>
        <begin position="281"/>
        <end position="304"/>
    </location>
</feature>
<feature type="transmembrane region" description="Helical" evidence="8">
    <location>
        <begin position="205"/>
        <end position="224"/>
    </location>
</feature>
<keyword evidence="3 8" id="KW-0812">Transmembrane</keyword>
<evidence type="ECO:0000256" key="8">
    <source>
        <dbReference type="RuleBase" id="RU363108"/>
    </source>
</evidence>
<dbReference type="PANTHER" id="PTHR21143">
    <property type="entry name" value="INVERTEBRATE GUSTATORY RECEPTOR"/>
    <property type="match status" value="1"/>
</dbReference>
<dbReference type="GO" id="GO:0043025">
    <property type="term" value="C:neuronal cell body"/>
    <property type="evidence" value="ECO:0007669"/>
    <property type="project" value="TreeGrafter"/>
</dbReference>
<feature type="transmembrane region" description="Helical" evidence="8">
    <location>
        <begin position="108"/>
        <end position="129"/>
    </location>
</feature>
<comment type="function">
    <text evidence="8">Gustatory receptor which mediates acceptance or avoidance behavior, depending on its substrates.</text>
</comment>
<feature type="transmembrane region" description="Helical" evidence="8">
    <location>
        <begin position="75"/>
        <end position="96"/>
    </location>
</feature>
<dbReference type="GO" id="GO:0050909">
    <property type="term" value="P:sensory perception of taste"/>
    <property type="evidence" value="ECO:0007669"/>
    <property type="project" value="InterPro"/>
</dbReference>
<dbReference type="Proteomes" id="UP000719412">
    <property type="component" value="Unassembled WGS sequence"/>
</dbReference>
<dbReference type="Pfam" id="PF08395">
    <property type="entry name" value="7tm_7"/>
    <property type="match status" value="2"/>
</dbReference>
<keyword evidence="7 8" id="KW-0807">Transducer</keyword>
<evidence type="ECO:0000256" key="4">
    <source>
        <dbReference type="ARBA" id="ARBA00022989"/>
    </source>
</evidence>
<reference evidence="9" key="2">
    <citation type="submission" date="2021-08" db="EMBL/GenBank/DDBJ databases">
        <authorList>
            <person name="Eriksson T."/>
        </authorList>
    </citation>
    <scope>NUCLEOTIDE SEQUENCE</scope>
    <source>
        <strain evidence="9">Stoneville</strain>
        <tissue evidence="9">Whole head</tissue>
    </source>
</reference>
<keyword evidence="5 8" id="KW-0472">Membrane</keyword>
<evidence type="ECO:0000256" key="6">
    <source>
        <dbReference type="ARBA" id="ARBA00023170"/>
    </source>
</evidence>
<evidence type="ECO:0000313" key="10">
    <source>
        <dbReference type="Proteomes" id="UP000719412"/>
    </source>
</evidence>
<dbReference type="GO" id="GO:0005886">
    <property type="term" value="C:plasma membrane"/>
    <property type="evidence" value="ECO:0007669"/>
    <property type="project" value="UniProtKB-SubCell"/>
</dbReference>
<comment type="caution">
    <text evidence="8">Lacks conserved residue(s) required for the propagation of feature annotation.</text>
</comment>
<comment type="similarity">
    <text evidence="8">Belongs to the insect chemoreceptor superfamily. Gustatory receptor (GR) family.</text>
</comment>
<keyword evidence="2 8" id="KW-1003">Cell membrane</keyword>
<evidence type="ECO:0000256" key="5">
    <source>
        <dbReference type="ARBA" id="ARBA00023136"/>
    </source>
</evidence>
<feature type="transmembrane region" description="Helical" evidence="8">
    <location>
        <begin position="44"/>
        <end position="63"/>
    </location>
</feature>
<sequence>MARSGELIHKIETYDHDVIDEIEMFSLQIANENVQFSAAGFFPINYTLVFSGQMLGIISFTCAESGFKFSKLKTAGNVTASCVLTLVTCYCMYNFAVDPHLKMIMKTTYSIGLVCSGTFFVTTWTSVLVKKDKLVEFLVKIVDFDVKLRSNGLTINYQKYKTKMIRRLLLKYLLVALHLVAYVLMYMENKGYFHYSMVAHGEGIVFMMVSQALSFHLTELVLMLRHRFQLLNGRIEKIVFASESTSFVERTSQNRRLFLTFCKICSLHHHLSKMIKLFNDIYGLTLLLQFSVAFLVMTMMFFYITGFLQADVVPWLQVSNILLLAVLYGIDCFRICDVCYSTVLEVTKSGELIHQIDTDDHDVIDEIEMFSLQIANENVEFSAAGFFPINYTLVFSLILVSQKIHFDRPKIYFEKSRKNLINSDLFAVCWRSYNLHYNTDPVSGYTQGINADLFWDKSHCI</sequence>
<dbReference type="GO" id="GO:0030424">
    <property type="term" value="C:axon"/>
    <property type="evidence" value="ECO:0007669"/>
    <property type="project" value="TreeGrafter"/>
</dbReference>
<keyword evidence="6 8" id="KW-0675">Receptor</keyword>
<evidence type="ECO:0000256" key="2">
    <source>
        <dbReference type="ARBA" id="ARBA00022475"/>
    </source>
</evidence>
<dbReference type="GO" id="GO:0030425">
    <property type="term" value="C:dendrite"/>
    <property type="evidence" value="ECO:0007669"/>
    <property type="project" value="TreeGrafter"/>
</dbReference>
<evidence type="ECO:0000256" key="3">
    <source>
        <dbReference type="ARBA" id="ARBA00022692"/>
    </source>
</evidence>
<evidence type="ECO:0000256" key="7">
    <source>
        <dbReference type="ARBA" id="ARBA00023224"/>
    </source>
</evidence>
<dbReference type="EMBL" id="JABDTM020021206">
    <property type="protein sequence ID" value="KAH0816628.1"/>
    <property type="molecule type" value="Genomic_DNA"/>
</dbReference>
<dbReference type="AlphaFoldDB" id="A0A8J6HLT6"/>
<keyword evidence="4 8" id="KW-1133">Transmembrane helix</keyword>
<organism evidence="9 10">
    <name type="scientific">Tenebrio molitor</name>
    <name type="common">Yellow mealworm beetle</name>
    <dbReference type="NCBI Taxonomy" id="7067"/>
    <lineage>
        <taxon>Eukaryota</taxon>
        <taxon>Metazoa</taxon>
        <taxon>Ecdysozoa</taxon>
        <taxon>Arthropoda</taxon>
        <taxon>Hexapoda</taxon>
        <taxon>Insecta</taxon>
        <taxon>Pterygota</taxon>
        <taxon>Neoptera</taxon>
        <taxon>Endopterygota</taxon>
        <taxon>Coleoptera</taxon>
        <taxon>Polyphaga</taxon>
        <taxon>Cucujiformia</taxon>
        <taxon>Tenebrionidae</taxon>
        <taxon>Tenebrio</taxon>
    </lineage>
</organism>
<dbReference type="InterPro" id="IPR013604">
    <property type="entry name" value="7TM_chemorcpt"/>
</dbReference>
<dbReference type="PANTHER" id="PTHR21143:SF133">
    <property type="entry name" value="GUSTATORY AND PHEROMONE RECEPTOR 32A-RELATED"/>
    <property type="match status" value="1"/>
</dbReference>
<comment type="subcellular location">
    <subcellularLocation>
        <location evidence="1 8">Cell membrane</location>
        <topology evidence="1 8">Multi-pass membrane protein</topology>
    </subcellularLocation>
</comment>
<feature type="transmembrane region" description="Helical" evidence="8">
    <location>
        <begin position="168"/>
        <end position="185"/>
    </location>
</feature>
<keyword evidence="10" id="KW-1185">Reference proteome</keyword>
<reference evidence="9" key="1">
    <citation type="journal article" date="2020" name="J Insects Food Feed">
        <title>The yellow mealworm (Tenebrio molitor) genome: a resource for the emerging insects as food and feed industry.</title>
        <authorList>
            <person name="Eriksson T."/>
            <person name="Andere A."/>
            <person name="Kelstrup H."/>
            <person name="Emery V."/>
            <person name="Picard C."/>
        </authorList>
    </citation>
    <scope>NUCLEOTIDE SEQUENCE</scope>
    <source>
        <strain evidence="9">Stoneville</strain>
        <tissue evidence="9">Whole head</tissue>
    </source>
</reference>
<comment type="caution">
    <text evidence="9">The sequence shown here is derived from an EMBL/GenBank/DDBJ whole genome shotgun (WGS) entry which is preliminary data.</text>
</comment>
<dbReference type="GO" id="GO:0007635">
    <property type="term" value="P:chemosensory behavior"/>
    <property type="evidence" value="ECO:0007669"/>
    <property type="project" value="TreeGrafter"/>
</dbReference>
<protein>
    <recommendedName>
        <fullName evidence="8">Gustatory receptor</fullName>
    </recommendedName>
</protein>
<dbReference type="GO" id="GO:0008049">
    <property type="term" value="P:male courtship behavior"/>
    <property type="evidence" value="ECO:0007669"/>
    <property type="project" value="TreeGrafter"/>
</dbReference>
<dbReference type="GO" id="GO:0007165">
    <property type="term" value="P:signal transduction"/>
    <property type="evidence" value="ECO:0007669"/>
    <property type="project" value="UniProtKB-KW"/>
</dbReference>